<dbReference type="Pfam" id="PF00440">
    <property type="entry name" value="TetR_N"/>
    <property type="match status" value="1"/>
</dbReference>
<evidence type="ECO:0000256" key="1">
    <source>
        <dbReference type="ARBA" id="ARBA00023125"/>
    </source>
</evidence>
<organism evidence="4 5">
    <name type="scientific">Planomonospora parontospora</name>
    <dbReference type="NCBI Taxonomy" id="58119"/>
    <lineage>
        <taxon>Bacteria</taxon>
        <taxon>Bacillati</taxon>
        <taxon>Actinomycetota</taxon>
        <taxon>Actinomycetes</taxon>
        <taxon>Streptosporangiales</taxon>
        <taxon>Streptosporangiaceae</taxon>
        <taxon>Planomonospora</taxon>
    </lineage>
</organism>
<dbReference type="InterPro" id="IPR036271">
    <property type="entry name" value="Tet_transcr_reg_TetR-rel_C_sf"/>
</dbReference>
<dbReference type="Proteomes" id="UP000627984">
    <property type="component" value="Unassembled WGS sequence"/>
</dbReference>
<feature type="domain" description="HTH tetR-type" evidence="3">
    <location>
        <begin position="13"/>
        <end position="73"/>
    </location>
</feature>
<evidence type="ECO:0000256" key="2">
    <source>
        <dbReference type="PROSITE-ProRule" id="PRU00335"/>
    </source>
</evidence>
<sequence>MNRPRTRRRLSPDERRTELIDAAIRVLREQGEPANRAVTVTAEAGTAKGTFYVYFPSWEDLLVAVHDRLMDDYSAPLRERLAAEAPQDWRAVLDGEIDRFVDFTVGCGKLHGAVFHSSVVPAPAGDEHSATGLLSRIIRRGVEEGALRQVDPDVAAGLLFAALHAAADAVAAGGDRTRWCGSLRELTGNWLAP</sequence>
<dbReference type="PANTHER" id="PTHR30055">
    <property type="entry name" value="HTH-TYPE TRANSCRIPTIONAL REGULATOR RUTR"/>
    <property type="match status" value="1"/>
</dbReference>
<dbReference type="PRINTS" id="PR00455">
    <property type="entry name" value="HTHTETR"/>
</dbReference>
<comment type="caution">
    <text evidence="4">The sequence shown here is derived from an EMBL/GenBank/DDBJ whole genome shotgun (WGS) entry which is preliminary data.</text>
</comment>
<dbReference type="SUPFAM" id="SSF48498">
    <property type="entry name" value="Tetracyclin repressor-like, C-terminal domain"/>
    <property type="match status" value="1"/>
</dbReference>
<accession>A0AA37BJJ1</accession>
<dbReference type="InterPro" id="IPR001647">
    <property type="entry name" value="HTH_TetR"/>
</dbReference>
<dbReference type="AlphaFoldDB" id="A0AA37BJJ1"/>
<dbReference type="Gene3D" id="1.10.357.10">
    <property type="entry name" value="Tetracycline Repressor, domain 2"/>
    <property type="match status" value="1"/>
</dbReference>
<gene>
    <name evidence="4" type="ORF">GCM10010126_45130</name>
</gene>
<evidence type="ECO:0000313" key="4">
    <source>
        <dbReference type="EMBL" id="GGK80806.1"/>
    </source>
</evidence>
<dbReference type="PROSITE" id="PS50977">
    <property type="entry name" value="HTH_TETR_2"/>
    <property type="match status" value="1"/>
</dbReference>
<name>A0AA37BJJ1_9ACTN</name>
<dbReference type="InterPro" id="IPR009057">
    <property type="entry name" value="Homeodomain-like_sf"/>
</dbReference>
<dbReference type="SUPFAM" id="SSF46689">
    <property type="entry name" value="Homeodomain-like"/>
    <property type="match status" value="1"/>
</dbReference>
<dbReference type="RefSeq" id="WP_191896488.1">
    <property type="nucleotide sequence ID" value="NZ_BMQD01000014.1"/>
</dbReference>
<evidence type="ECO:0000313" key="5">
    <source>
        <dbReference type="Proteomes" id="UP000627984"/>
    </source>
</evidence>
<dbReference type="EMBL" id="BMQD01000014">
    <property type="protein sequence ID" value="GGK80806.1"/>
    <property type="molecule type" value="Genomic_DNA"/>
</dbReference>
<dbReference type="GO" id="GO:0003700">
    <property type="term" value="F:DNA-binding transcription factor activity"/>
    <property type="evidence" value="ECO:0007669"/>
    <property type="project" value="TreeGrafter"/>
</dbReference>
<keyword evidence="1 2" id="KW-0238">DNA-binding</keyword>
<protein>
    <recommendedName>
        <fullName evidence="3">HTH tetR-type domain-containing protein</fullName>
    </recommendedName>
</protein>
<dbReference type="GO" id="GO:0000976">
    <property type="term" value="F:transcription cis-regulatory region binding"/>
    <property type="evidence" value="ECO:0007669"/>
    <property type="project" value="TreeGrafter"/>
</dbReference>
<evidence type="ECO:0000259" key="3">
    <source>
        <dbReference type="PROSITE" id="PS50977"/>
    </source>
</evidence>
<proteinExistence type="predicted"/>
<reference evidence="4" key="2">
    <citation type="submission" date="2022-09" db="EMBL/GenBank/DDBJ databases">
        <authorList>
            <person name="Sun Q."/>
            <person name="Ohkuma M."/>
        </authorList>
    </citation>
    <scope>NUCLEOTIDE SEQUENCE</scope>
    <source>
        <strain evidence="4">JCM 3093</strain>
    </source>
</reference>
<dbReference type="InterPro" id="IPR050109">
    <property type="entry name" value="HTH-type_TetR-like_transc_reg"/>
</dbReference>
<dbReference type="PANTHER" id="PTHR30055:SF223">
    <property type="entry name" value="HTH-TYPE TRANSCRIPTIONAL REGULATOR UIDR"/>
    <property type="match status" value="1"/>
</dbReference>
<reference evidence="4" key="1">
    <citation type="journal article" date="2014" name="Int. J. Syst. Evol. Microbiol.">
        <title>Complete genome sequence of Corynebacterium casei LMG S-19264T (=DSM 44701T), isolated from a smear-ripened cheese.</title>
        <authorList>
            <consortium name="US DOE Joint Genome Institute (JGI-PGF)"/>
            <person name="Walter F."/>
            <person name="Albersmeier A."/>
            <person name="Kalinowski J."/>
            <person name="Ruckert C."/>
        </authorList>
    </citation>
    <scope>NUCLEOTIDE SEQUENCE</scope>
    <source>
        <strain evidence="4">JCM 3093</strain>
    </source>
</reference>
<feature type="DNA-binding region" description="H-T-H motif" evidence="2">
    <location>
        <begin position="36"/>
        <end position="55"/>
    </location>
</feature>